<dbReference type="InterPro" id="IPR003959">
    <property type="entry name" value="ATPase_AAA_core"/>
</dbReference>
<dbReference type="InterPro" id="IPR027417">
    <property type="entry name" value="P-loop_NTPase"/>
</dbReference>
<keyword evidence="13" id="KW-1185">Reference proteome</keyword>
<dbReference type="PIRSF" id="PIRSF001174">
    <property type="entry name" value="Lon_proteas"/>
    <property type="match status" value="1"/>
</dbReference>
<dbReference type="SMART" id="SM00382">
    <property type="entry name" value="AAA"/>
    <property type="match status" value="1"/>
</dbReference>
<dbReference type="Gene3D" id="3.40.50.300">
    <property type="entry name" value="P-loop containing nucleotide triphosphate hydrolases"/>
    <property type="match status" value="1"/>
</dbReference>
<dbReference type="InterPro" id="IPR008269">
    <property type="entry name" value="Lon_proteolytic"/>
</dbReference>
<dbReference type="SUPFAM" id="SSF54211">
    <property type="entry name" value="Ribosomal protein S5 domain 2-like"/>
    <property type="match status" value="1"/>
</dbReference>
<keyword evidence="4 6" id="KW-0720">Serine protease</keyword>
<dbReference type="Gene3D" id="3.30.230.10">
    <property type="match status" value="1"/>
</dbReference>
<feature type="active site" evidence="7">
    <location>
        <position position="720"/>
    </location>
</feature>
<sequence length="816" mass="91076">MSHRKVIERLLIENEQNNDALPDMGPVIPTNIPTVPIIVATSNPIFPKFKRIIEVNDPVLQKLILKNIGLKFPYAGIFVRQDDTIDDNVASSVSELYTTGTLVQIEECVEMKSSLRLLISGIRRLTLDGANAERNMKIENNNNRIFWGDVSNVKENLIINEQTKALSAEIIQSCRDLIQINQLYREAVHQILSQGVRVVDDAAFLADFGGALSSGDTAEKMAILTEKNIEVRLALSLEQIKKELQLSRIQQDIGKKVEEKVRKAHEDHMLREQLKVIKKQLGMEKDDKETVIQKFRDAIKDKVIPEAVKTVIDNELGRLEFLEPAASEFQVARNYLDWLTVLPWGTETEDTLDQNAAQTILDEDHYGMKDVKDRILEFICTSQLRGSVQGKILCFHGPPGTGKTSIAKSIARSLGRKYYRFSVGGMSDVAEIKGHRRTYVGAMPGKLVQCLKKTQSENPLILIDEIDKLGRGYQGDPSSALLELLDPEQNVGFLDHYLDVPIDLSKALFICTANDISTISGPLRDRMEMIEVAGYITDEKVEIAKKYLIPKSHEETGITEEDISFSREALVYLIDKHCRESGVRNLRKHIEKIFRKASRKVVNGEKVEVTVDNLKDFVGPAVFTKDRMYDDPPAGTVCGLAWTSMGGSALYVETAIVESSDGKGTLKVTGNIKDVMKESTSIAYTVAKNILAGTKHADFFKNNNLHLHFPEGATPKDGPSAGVTIVSALLSLATGVPIQDVAMTGEISLNKKVLAVGGIKEKILAAKRAEIKKVFLPVDCLNEYNKLDDVIKEEIEIVFVKEYREIQEQLFKPTDF</sequence>
<evidence type="ECO:0000256" key="6">
    <source>
        <dbReference type="PIRNR" id="PIRNR001174"/>
    </source>
</evidence>
<keyword evidence="1 6" id="KW-0645">Protease</keyword>
<feature type="domain" description="Lon N-terminal" evidence="11">
    <location>
        <begin position="35"/>
        <end position="244"/>
    </location>
</feature>
<dbReference type="Pfam" id="PF00004">
    <property type="entry name" value="AAA"/>
    <property type="match status" value="1"/>
</dbReference>
<dbReference type="InterPro" id="IPR020568">
    <property type="entry name" value="Ribosomal_Su5_D2-typ_SF"/>
</dbReference>
<dbReference type="Pfam" id="PF05362">
    <property type="entry name" value="Lon_C"/>
    <property type="match status" value="1"/>
</dbReference>
<evidence type="ECO:0000259" key="10">
    <source>
        <dbReference type="PROSITE" id="PS51786"/>
    </source>
</evidence>
<dbReference type="PANTHER" id="PTHR43718">
    <property type="entry name" value="LON PROTEASE"/>
    <property type="match status" value="1"/>
</dbReference>
<feature type="domain" description="Lon proteolytic" evidence="10">
    <location>
        <begin position="631"/>
        <end position="813"/>
    </location>
</feature>
<name>A0ABN7T9E1_OIKDI</name>
<dbReference type="Pfam" id="PF02190">
    <property type="entry name" value="LON_substr_bdg"/>
    <property type="match status" value="1"/>
</dbReference>
<dbReference type="SUPFAM" id="SSF88697">
    <property type="entry name" value="PUA domain-like"/>
    <property type="match status" value="1"/>
</dbReference>
<dbReference type="InterPro" id="IPR004815">
    <property type="entry name" value="Lon_bac/euk-typ"/>
</dbReference>
<evidence type="ECO:0000259" key="11">
    <source>
        <dbReference type="PROSITE" id="PS51787"/>
    </source>
</evidence>
<dbReference type="Gene3D" id="1.10.8.60">
    <property type="match status" value="1"/>
</dbReference>
<dbReference type="InterPro" id="IPR008268">
    <property type="entry name" value="Peptidase_S16_AS"/>
</dbReference>
<dbReference type="Gene3D" id="1.20.58.1480">
    <property type="match status" value="1"/>
</dbReference>
<evidence type="ECO:0000256" key="5">
    <source>
        <dbReference type="ARBA" id="ARBA00022840"/>
    </source>
</evidence>
<dbReference type="PROSITE" id="PS51787">
    <property type="entry name" value="LON_N"/>
    <property type="match status" value="1"/>
</dbReference>
<dbReference type="Proteomes" id="UP001158576">
    <property type="component" value="Chromosome 2"/>
</dbReference>
<dbReference type="PANTHER" id="PTHR43718:SF2">
    <property type="entry name" value="LON PROTEASE HOMOLOG, MITOCHONDRIAL"/>
    <property type="match status" value="1"/>
</dbReference>
<dbReference type="InterPro" id="IPR003111">
    <property type="entry name" value="Lon_prtase_N"/>
</dbReference>
<dbReference type="InterPro" id="IPR027065">
    <property type="entry name" value="Lon_Prtase"/>
</dbReference>
<evidence type="ECO:0000256" key="9">
    <source>
        <dbReference type="RuleBase" id="RU000592"/>
    </source>
</evidence>
<comment type="similarity">
    <text evidence="6 7 8">Belongs to the peptidase S16 family.</text>
</comment>
<dbReference type="InterPro" id="IPR003593">
    <property type="entry name" value="AAA+_ATPase"/>
</dbReference>
<dbReference type="SMART" id="SM00464">
    <property type="entry name" value="LON"/>
    <property type="match status" value="1"/>
</dbReference>
<dbReference type="EMBL" id="OU015567">
    <property type="protein sequence ID" value="CAG5113146.1"/>
    <property type="molecule type" value="Genomic_DNA"/>
</dbReference>
<keyword evidence="5 6" id="KW-0067">ATP-binding</keyword>
<dbReference type="PROSITE" id="PS51786">
    <property type="entry name" value="LON_PROTEOLYTIC"/>
    <property type="match status" value="1"/>
</dbReference>
<dbReference type="InterPro" id="IPR015947">
    <property type="entry name" value="PUA-like_sf"/>
</dbReference>
<protein>
    <recommendedName>
        <fullName evidence="6 9">Lon protease homolog</fullName>
        <ecNumber evidence="6 9">3.4.21.-</ecNumber>
    </recommendedName>
</protein>
<dbReference type="Pfam" id="PF22667">
    <property type="entry name" value="Lon_lid"/>
    <property type="match status" value="1"/>
</dbReference>
<evidence type="ECO:0000256" key="3">
    <source>
        <dbReference type="ARBA" id="ARBA00022801"/>
    </source>
</evidence>
<dbReference type="EC" id="3.4.21.-" evidence="6 9"/>
<feature type="active site" evidence="7">
    <location>
        <position position="762"/>
    </location>
</feature>
<dbReference type="InterPro" id="IPR014721">
    <property type="entry name" value="Ribsml_uS5_D2-typ_fold_subgr"/>
</dbReference>
<dbReference type="SUPFAM" id="SSF52540">
    <property type="entry name" value="P-loop containing nucleoside triphosphate hydrolases"/>
    <property type="match status" value="1"/>
</dbReference>
<gene>
    <name evidence="12" type="ORF">OKIOD_LOCUS16047</name>
</gene>
<dbReference type="InterPro" id="IPR054594">
    <property type="entry name" value="Lon_lid"/>
</dbReference>
<dbReference type="CDD" id="cd19500">
    <property type="entry name" value="RecA-like_Lon"/>
    <property type="match status" value="1"/>
</dbReference>
<dbReference type="NCBIfam" id="TIGR00763">
    <property type="entry name" value="lon"/>
    <property type="match status" value="1"/>
</dbReference>
<accession>A0ABN7T9E1</accession>
<keyword evidence="2 6" id="KW-0547">Nucleotide-binding</keyword>
<proteinExistence type="inferred from homology"/>
<evidence type="ECO:0000256" key="4">
    <source>
        <dbReference type="ARBA" id="ARBA00022825"/>
    </source>
</evidence>
<evidence type="ECO:0000256" key="2">
    <source>
        <dbReference type="ARBA" id="ARBA00022741"/>
    </source>
</evidence>
<reference evidence="12 13" key="1">
    <citation type="submission" date="2021-04" db="EMBL/GenBank/DDBJ databases">
        <authorList>
            <person name="Bliznina A."/>
        </authorList>
    </citation>
    <scope>NUCLEOTIDE SEQUENCE [LARGE SCALE GENOMIC DNA]</scope>
</reference>
<evidence type="ECO:0000256" key="1">
    <source>
        <dbReference type="ARBA" id="ARBA00022670"/>
    </source>
</evidence>
<dbReference type="Gene3D" id="1.20.5.5270">
    <property type="match status" value="1"/>
</dbReference>
<evidence type="ECO:0000256" key="8">
    <source>
        <dbReference type="RuleBase" id="RU000591"/>
    </source>
</evidence>
<evidence type="ECO:0000313" key="12">
    <source>
        <dbReference type="EMBL" id="CAG5113146.1"/>
    </source>
</evidence>
<evidence type="ECO:0000313" key="13">
    <source>
        <dbReference type="Proteomes" id="UP001158576"/>
    </source>
</evidence>
<keyword evidence="3 6" id="KW-0378">Hydrolase</keyword>
<organism evidence="12 13">
    <name type="scientific">Oikopleura dioica</name>
    <name type="common">Tunicate</name>
    <dbReference type="NCBI Taxonomy" id="34765"/>
    <lineage>
        <taxon>Eukaryota</taxon>
        <taxon>Metazoa</taxon>
        <taxon>Chordata</taxon>
        <taxon>Tunicata</taxon>
        <taxon>Appendicularia</taxon>
        <taxon>Copelata</taxon>
        <taxon>Oikopleuridae</taxon>
        <taxon>Oikopleura</taxon>
    </lineage>
</organism>
<evidence type="ECO:0000256" key="7">
    <source>
        <dbReference type="PROSITE-ProRule" id="PRU01122"/>
    </source>
</evidence>
<dbReference type="PRINTS" id="PR00830">
    <property type="entry name" value="ENDOLAPTASE"/>
</dbReference>
<dbReference type="PROSITE" id="PS01046">
    <property type="entry name" value="LON_SER"/>
    <property type="match status" value="1"/>
</dbReference>